<comment type="caution">
    <text evidence="1">The sequence shown here is derived from an EMBL/GenBank/DDBJ whole genome shotgun (WGS) entry which is preliminary data.</text>
</comment>
<accession>A0A1V6RU56</accession>
<evidence type="ECO:0000313" key="1">
    <source>
        <dbReference type="EMBL" id="OQE05034.1"/>
    </source>
</evidence>
<organism evidence="1 2">
    <name type="scientific">Penicillium vulpinum</name>
    <dbReference type="NCBI Taxonomy" id="29845"/>
    <lineage>
        <taxon>Eukaryota</taxon>
        <taxon>Fungi</taxon>
        <taxon>Dikarya</taxon>
        <taxon>Ascomycota</taxon>
        <taxon>Pezizomycotina</taxon>
        <taxon>Eurotiomycetes</taxon>
        <taxon>Eurotiomycetidae</taxon>
        <taxon>Eurotiales</taxon>
        <taxon>Aspergillaceae</taxon>
        <taxon>Penicillium</taxon>
    </lineage>
</organism>
<protein>
    <recommendedName>
        <fullName evidence="3">F-box domain-containing protein</fullName>
    </recommendedName>
</protein>
<dbReference type="AlphaFoldDB" id="A0A1V6RU56"/>
<dbReference type="STRING" id="29845.A0A1V6RU56"/>
<keyword evidence="2" id="KW-1185">Reference proteome</keyword>
<name>A0A1V6RU56_9EURO</name>
<evidence type="ECO:0008006" key="3">
    <source>
        <dbReference type="Google" id="ProtNLM"/>
    </source>
</evidence>
<dbReference type="Proteomes" id="UP000191518">
    <property type="component" value="Unassembled WGS sequence"/>
</dbReference>
<dbReference type="OrthoDB" id="4358152at2759"/>
<sequence>MEALPIELLRKIVSHLDDCTSLYNLLRASPAIFGLFDHEGLQLTRAVFSQDTMCDQIRESISLMALLDSYTFPYPTLDVFIASFVHLTVKGVQPQRADDPVGPLLPNDLPDNTPIPKIRRILSIYAQIVHLTEACLDHYLEKFNALRPENIVDTETRYSKDFKKTPPWTQRFESFKVPVTDHGPIVWEEEQRVSRALWRIQLFYDLRTAANQSQLRWPAEDVTRLQTMKERDLFVKWGLCYEAEEIHTVNEYLDHAWAANLVFFHDPTNSSSGGCNRDSRRLPFLRHPVERRWPMPRRPSPEPVTQTYKIDFGTFGMQQWQRLSEMPFSPLRTVNFDSYRRLGVAFWCLERFQAIGLIPLNGEGPGASINLTLWQFAWRSILDPLEVVEVEKKLQTEWEEREPRD</sequence>
<dbReference type="EMBL" id="MDYP01000027">
    <property type="protein sequence ID" value="OQE05034.1"/>
    <property type="molecule type" value="Genomic_DNA"/>
</dbReference>
<proteinExistence type="predicted"/>
<evidence type="ECO:0000313" key="2">
    <source>
        <dbReference type="Proteomes" id="UP000191518"/>
    </source>
</evidence>
<gene>
    <name evidence="1" type="ORF">PENVUL_c027G02036</name>
</gene>
<reference evidence="2" key="1">
    <citation type="journal article" date="2017" name="Nat. Microbiol.">
        <title>Global analysis of biosynthetic gene clusters reveals vast potential of secondary metabolite production in Penicillium species.</title>
        <authorList>
            <person name="Nielsen J.C."/>
            <person name="Grijseels S."/>
            <person name="Prigent S."/>
            <person name="Ji B."/>
            <person name="Dainat J."/>
            <person name="Nielsen K.F."/>
            <person name="Frisvad J.C."/>
            <person name="Workman M."/>
            <person name="Nielsen J."/>
        </authorList>
    </citation>
    <scope>NUCLEOTIDE SEQUENCE [LARGE SCALE GENOMIC DNA]</scope>
    <source>
        <strain evidence="2">IBT 29486</strain>
    </source>
</reference>